<comment type="caution">
    <text evidence="3">The sequence shown here is derived from an EMBL/GenBank/DDBJ whole genome shotgun (WGS) entry which is preliminary data.</text>
</comment>
<feature type="transmembrane region" description="Helical" evidence="2">
    <location>
        <begin position="182"/>
        <end position="204"/>
    </location>
</feature>
<feature type="transmembrane region" description="Helical" evidence="2">
    <location>
        <begin position="93"/>
        <end position="113"/>
    </location>
</feature>
<feature type="transmembrane region" description="Helical" evidence="2">
    <location>
        <begin position="156"/>
        <end position="176"/>
    </location>
</feature>
<feature type="region of interest" description="Disordered" evidence="1">
    <location>
        <begin position="1"/>
        <end position="31"/>
    </location>
</feature>
<dbReference type="AlphaFoldDB" id="A0A3M7RZM7"/>
<dbReference type="OrthoDB" id="10640182at2759"/>
<accession>A0A3M7RZM7</accession>
<dbReference type="Proteomes" id="UP000276133">
    <property type="component" value="Unassembled WGS sequence"/>
</dbReference>
<dbReference type="SUPFAM" id="SSF103473">
    <property type="entry name" value="MFS general substrate transporter"/>
    <property type="match status" value="1"/>
</dbReference>
<evidence type="ECO:0000256" key="1">
    <source>
        <dbReference type="SAM" id="MobiDB-lite"/>
    </source>
</evidence>
<dbReference type="GO" id="GO:0022857">
    <property type="term" value="F:transmembrane transporter activity"/>
    <property type="evidence" value="ECO:0007669"/>
    <property type="project" value="InterPro"/>
</dbReference>
<dbReference type="Gene3D" id="1.20.1250.20">
    <property type="entry name" value="MFS general substrate transporter like domains"/>
    <property type="match status" value="1"/>
</dbReference>
<keyword evidence="4" id="KW-1185">Reference proteome</keyword>
<keyword evidence="2" id="KW-0472">Membrane</keyword>
<gene>
    <name evidence="3" type="ORF">BpHYR1_039078</name>
</gene>
<feature type="compositionally biased region" description="Acidic residues" evidence="1">
    <location>
        <begin position="22"/>
        <end position="31"/>
    </location>
</feature>
<evidence type="ECO:0000256" key="2">
    <source>
        <dbReference type="SAM" id="Phobius"/>
    </source>
</evidence>
<evidence type="ECO:0000313" key="4">
    <source>
        <dbReference type="Proteomes" id="UP000276133"/>
    </source>
</evidence>
<dbReference type="InterPro" id="IPR011701">
    <property type="entry name" value="MFS"/>
</dbReference>
<dbReference type="InterPro" id="IPR036259">
    <property type="entry name" value="MFS_trans_sf"/>
</dbReference>
<organism evidence="3 4">
    <name type="scientific">Brachionus plicatilis</name>
    <name type="common">Marine rotifer</name>
    <name type="synonym">Brachionus muelleri</name>
    <dbReference type="NCBI Taxonomy" id="10195"/>
    <lineage>
        <taxon>Eukaryota</taxon>
        <taxon>Metazoa</taxon>
        <taxon>Spiralia</taxon>
        <taxon>Gnathifera</taxon>
        <taxon>Rotifera</taxon>
        <taxon>Eurotatoria</taxon>
        <taxon>Monogononta</taxon>
        <taxon>Pseudotrocha</taxon>
        <taxon>Ploima</taxon>
        <taxon>Brachionidae</taxon>
        <taxon>Brachionus</taxon>
    </lineage>
</organism>
<proteinExistence type="predicted"/>
<feature type="transmembrane region" description="Helical" evidence="2">
    <location>
        <begin position="125"/>
        <end position="149"/>
    </location>
</feature>
<reference evidence="3 4" key="1">
    <citation type="journal article" date="2018" name="Sci. Rep.">
        <title>Genomic signatures of local adaptation to the degree of environmental predictability in rotifers.</title>
        <authorList>
            <person name="Franch-Gras L."/>
            <person name="Hahn C."/>
            <person name="Garcia-Roger E.M."/>
            <person name="Carmona M.J."/>
            <person name="Serra M."/>
            <person name="Gomez A."/>
        </authorList>
    </citation>
    <scope>NUCLEOTIDE SEQUENCE [LARGE SCALE GENOMIC DNA]</scope>
    <source>
        <strain evidence="3">HYR1</strain>
    </source>
</reference>
<evidence type="ECO:0000313" key="3">
    <source>
        <dbReference type="EMBL" id="RNA28828.1"/>
    </source>
</evidence>
<sequence>MDTTQYDQILLESDEEKMSQTGEDDEDDEEDVVYTAGDSQNQSLKMDLKKARASIISYNNDKHQKNFSLSKSIKSRFVKNDQDESNLAKILKYILINLTFLIYGASFCLIINSKEYFIELLNLDFISITNAMIFTFFSGFIGFVLISIVSLKHDRFYLIFFSSFVASVCLIIIPFLKSVLFFWLALFLFGFSFGTTDFLSLLTLTDAKKNLLLNFIQKKTMKNFQNQLQLNLSSSKTSLLYILKIKNQMNN</sequence>
<dbReference type="EMBL" id="REGN01002328">
    <property type="protein sequence ID" value="RNA28828.1"/>
    <property type="molecule type" value="Genomic_DNA"/>
</dbReference>
<keyword evidence="2" id="KW-0812">Transmembrane</keyword>
<keyword evidence="2" id="KW-1133">Transmembrane helix</keyword>
<protein>
    <submittedName>
        <fullName evidence="3">Uncharacterized protein</fullName>
    </submittedName>
</protein>
<dbReference type="Pfam" id="PF07690">
    <property type="entry name" value="MFS_1"/>
    <property type="match status" value="1"/>
</dbReference>
<name>A0A3M7RZM7_BRAPC</name>